<keyword evidence="4" id="KW-1185">Reference proteome</keyword>
<evidence type="ECO:0000259" key="2">
    <source>
        <dbReference type="Pfam" id="PF03959"/>
    </source>
</evidence>
<dbReference type="GO" id="GO:0005737">
    <property type="term" value="C:cytoplasm"/>
    <property type="evidence" value="ECO:0007669"/>
    <property type="project" value="TreeGrafter"/>
</dbReference>
<dbReference type="PANTHER" id="PTHR48070:SF6">
    <property type="entry name" value="ESTERASE OVCA2"/>
    <property type="match status" value="1"/>
</dbReference>
<dbReference type="GeneID" id="96010772"/>
<gene>
    <name evidence="3" type="ORF">WHR41_09330</name>
</gene>
<keyword evidence="1" id="KW-0378">Hydrolase</keyword>
<sequence length="258" mass="27992">MTLGSVRLLCLHGRGTNSDIFESQLAPLKSRLPTEVQFDFIDAPIIGAPAPGIEDYFKPPYFVWHRQWAPTEVSKAHEYVKAAIAQNGPYDGVIGFSEGAALAAALLLEDAAGRGPLVEPMFGFAVFFNAVNVLSPSEELGIRMLESDVRDSLKSFEEGDIDHGCPALDCVYALCSDAIPALIAVPTLHVVGLHDVFAARSHDLIKLCKPANATVFTSEVGHELPKGRDWDVVARRVDNMIMARSIAKVPAYSDLIFS</sequence>
<proteinExistence type="predicted"/>
<comment type="caution">
    <text evidence="3">The sequence shown here is derived from an EMBL/GenBank/DDBJ whole genome shotgun (WGS) entry which is preliminary data.</text>
</comment>
<dbReference type="Proteomes" id="UP000803884">
    <property type="component" value="Unassembled WGS sequence"/>
</dbReference>
<dbReference type="PANTHER" id="PTHR48070">
    <property type="entry name" value="ESTERASE OVCA2"/>
    <property type="match status" value="1"/>
</dbReference>
<evidence type="ECO:0000313" key="3">
    <source>
        <dbReference type="EMBL" id="KAL1581918.1"/>
    </source>
</evidence>
<dbReference type="InterPro" id="IPR050593">
    <property type="entry name" value="LovG"/>
</dbReference>
<protein>
    <recommendedName>
        <fullName evidence="2">Serine hydrolase domain-containing protein</fullName>
    </recommendedName>
</protein>
<dbReference type="AlphaFoldDB" id="A0AB34K9Y1"/>
<dbReference type="GO" id="GO:0019748">
    <property type="term" value="P:secondary metabolic process"/>
    <property type="evidence" value="ECO:0007669"/>
    <property type="project" value="TreeGrafter"/>
</dbReference>
<dbReference type="GO" id="GO:0016787">
    <property type="term" value="F:hydrolase activity"/>
    <property type="evidence" value="ECO:0007669"/>
    <property type="project" value="UniProtKB-KW"/>
</dbReference>
<dbReference type="EMBL" id="JAAQHG020000099">
    <property type="protein sequence ID" value="KAL1581918.1"/>
    <property type="molecule type" value="Genomic_DNA"/>
</dbReference>
<dbReference type="Gene3D" id="3.40.50.1820">
    <property type="entry name" value="alpha/beta hydrolase"/>
    <property type="match status" value="1"/>
</dbReference>
<dbReference type="InterPro" id="IPR029058">
    <property type="entry name" value="AB_hydrolase_fold"/>
</dbReference>
<feature type="domain" description="Serine hydrolase" evidence="2">
    <location>
        <begin position="5"/>
        <end position="230"/>
    </location>
</feature>
<accession>A0AB34K9Y1</accession>
<dbReference type="Pfam" id="PF03959">
    <property type="entry name" value="FSH1"/>
    <property type="match status" value="1"/>
</dbReference>
<reference evidence="3 4" key="1">
    <citation type="journal article" date="2020" name="Microbiol. Resour. Announc.">
        <title>Draft Genome Sequence of a Cladosporium Species Isolated from the Mesophotic Ascidian Didemnum maculosum.</title>
        <authorList>
            <person name="Gioti A."/>
            <person name="Siaperas R."/>
            <person name="Nikolaivits E."/>
            <person name="Le Goff G."/>
            <person name="Ouazzani J."/>
            <person name="Kotoulas G."/>
            <person name="Topakas E."/>
        </authorList>
    </citation>
    <scope>NUCLEOTIDE SEQUENCE [LARGE SCALE GENOMIC DNA]</scope>
    <source>
        <strain evidence="3 4">TM138-S3</strain>
    </source>
</reference>
<organism evidence="3 4">
    <name type="scientific">Cladosporium halotolerans</name>
    <dbReference type="NCBI Taxonomy" id="1052096"/>
    <lineage>
        <taxon>Eukaryota</taxon>
        <taxon>Fungi</taxon>
        <taxon>Dikarya</taxon>
        <taxon>Ascomycota</taxon>
        <taxon>Pezizomycotina</taxon>
        <taxon>Dothideomycetes</taxon>
        <taxon>Dothideomycetidae</taxon>
        <taxon>Cladosporiales</taxon>
        <taxon>Cladosporiaceae</taxon>
        <taxon>Cladosporium</taxon>
    </lineage>
</organism>
<evidence type="ECO:0000313" key="4">
    <source>
        <dbReference type="Proteomes" id="UP000803884"/>
    </source>
</evidence>
<dbReference type="GO" id="GO:0005634">
    <property type="term" value="C:nucleus"/>
    <property type="evidence" value="ECO:0007669"/>
    <property type="project" value="TreeGrafter"/>
</dbReference>
<evidence type="ECO:0000256" key="1">
    <source>
        <dbReference type="ARBA" id="ARBA00022801"/>
    </source>
</evidence>
<name>A0AB34K9Y1_9PEZI</name>
<dbReference type="RefSeq" id="XP_069225025.1">
    <property type="nucleotide sequence ID" value="XM_069377934.1"/>
</dbReference>
<dbReference type="InterPro" id="IPR005645">
    <property type="entry name" value="FSH-like_dom"/>
</dbReference>
<dbReference type="SUPFAM" id="SSF53474">
    <property type="entry name" value="alpha/beta-Hydrolases"/>
    <property type="match status" value="1"/>
</dbReference>